<evidence type="ECO:0000256" key="1">
    <source>
        <dbReference type="SAM" id="SignalP"/>
    </source>
</evidence>
<sequence>MNRLLTTLLCCLSAAALGSARAACVVQQAQVQLPAYSAQQASLGQLNITVLCQDPGDEAVLELEGPALRVSGDDLLLSLRGRGEALALTVPSAAPLRTGLRIMGTQTLSFPLRLAADQWVPVGDYDLHLTLLLRPVRP</sequence>
<accession>A0ABW1ZKN8</accession>
<proteinExistence type="predicted"/>
<name>A0ABW1ZKN8_9DEIO</name>
<comment type="caution">
    <text evidence="2">The sequence shown here is derived from an EMBL/GenBank/DDBJ whole genome shotgun (WGS) entry which is preliminary data.</text>
</comment>
<dbReference type="RefSeq" id="WP_224612305.1">
    <property type="nucleotide sequence ID" value="NZ_JAIQXV010000025.1"/>
</dbReference>
<feature type="signal peptide" evidence="1">
    <location>
        <begin position="1"/>
        <end position="22"/>
    </location>
</feature>
<keyword evidence="1" id="KW-0732">Signal</keyword>
<evidence type="ECO:0000313" key="2">
    <source>
        <dbReference type="EMBL" id="MFC6661098.1"/>
    </source>
</evidence>
<reference evidence="3" key="1">
    <citation type="journal article" date="2019" name="Int. J. Syst. Evol. Microbiol.">
        <title>The Global Catalogue of Microorganisms (GCM) 10K type strain sequencing project: providing services to taxonomists for standard genome sequencing and annotation.</title>
        <authorList>
            <consortium name="The Broad Institute Genomics Platform"/>
            <consortium name="The Broad Institute Genome Sequencing Center for Infectious Disease"/>
            <person name="Wu L."/>
            <person name="Ma J."/>
        </authorList>
    </citation>
    <scope>NUCLEOTIDE SEQUENCE [LARGE SCALE GENOMIC DNA]</scope>
    <source>
        <strain evidence="3">CCUG 63830</strain>
    </source>
</reference>
<dbReference type="EMBL" id="JBHSWB010000001">
    <property type="protein sequence ID" value="MFC6661098.1"/>
    <property type="molecule type" value="Genomic_DNA"/>
</dbReference>
<keyword evidence="3" id="KW-1185">Reference proteome</keyword>
<organism evidence="2 3">
    <name type="scientific">Deinococcus multiflagellatus</name>
    <dbReference type="NCBI Taxonomy" id="1656887"/>
    <lineage>
        <taxon>Bacteria</taxon>
        <taxon>Thermotogati</taxon>
        <taxon>Deinococcota</taxon>
        <taxon>Deinococci</taxon>
        <taxon>Deinococcales</taxon>
        <taxon>Deinococcaceae</taxon>
        <taxon>Deinococcus</taxon>
    </lineage>
</organism>
<dbReference type="Proteomes" id="UP001596317">
    <property type="component" value="Unassembled WGS sequence"/>
</dbReference>
<protein>
    <submittedName>
        <fullName evidence="2">Uncharacterized protein</fullName>
    </submittedName>
</protein>
<evidence type="ECO:0000313" key="3">
    <source>
        <dbReference type="Proteomes" id="UP001596317"/>
    </source>
</evidence>
<gene>
    <name evidence="2" type="ORF">ACFP90_12665</name>
</gene>
<feature type="chain" id="PRO_5045260507" evidence="1">
    <location>
        <begin position="23"/>
        <end position="138"/>
    </location>
</feature>